<name>A0AAV7JI69_9METZ</name>
<dbReference type="EMBL" id="JAKMXF010000331">
    <property type="protein sequence ID" value="KAI6648397.1"/>
    <property type="molecule type" value="Genomic_DNA"/>
</dbReference>
<reference evidence="1 2" key="1">
    <citation type="journal article" date="2023" name="BMC Biol.">
        <title>The compact genome of the sponge Oopsacas minuta (Hexactinellida) is lacking key metazoan core genes.</title>
        <authorList>
            <person name="Santini S."/>
            <person name="Schenkelaars Q."/>
            <person name="Jourda C."/>
            <person name="Duchesne M."/>
            <person name="Belahbib H."/>
            <person name="Rocher C."/>
            <person name="Selva M."/>
            <person name="Riesgo A."/>
            <person name="Vervoort M."/>
            <person name="Leys S.P."/>
            <person name="Kodjabachian L."/>
            <person name="Le Bivic A."/>
            <person name="Borchiellini C."/>
            <person name="Claverie J.M."/>
            <person name="Renard E."/>
        </authorList>
    </citation>
    <scope>NUCLEOTIDE SEQUENCE [LARGE SCALE GENOMIC DNA]</scope>
    <source>
        <strain evidence="1">SPO-2</strain>
    </source>
</reference>
<comment type="caution">
    <text evidence="1">The sequence shown here is derived from an EMBL/GenBank/DDBJ whole genome shotgun (WGS) entry which is preliminary data.</text>
</comment>
<gene>
    <name evidence="1" type="ORF">LOD99_8187</name>
</gene>
<evidence type="ECO:0000313" key="1">
    <source>
        <dbReference type="EMBL" id="KAI6648397.1"/>
    </source>
</evidence>
<accession>A0AAV7JI69</accession>
<keyword evidence="2" id="KW-1185">Reference proteome</keyword>
<sequence length="119" mass="14074">MDTSICIHKDTDIRKPICWYVTKLPIEKEYIFEDILKPDMRFNNKYPTKTSSRLSKFIRQHILFQRVRDDDKISSKQEKVIAASYRVTWMAGGKKNPFMDSEIVKECLIAGKEIVTEER</sequence>
<dbReference type="Proteomes" id="UP001165289">
    <property type="component" value="Unassembled WGS sequence"/>
</dbReference>
<protein>
    <submittedName>
        <fullName evidence="1">Uncharacterized protein</fullName>
    </submittedName>
</protein>
<organism evidence="1 2">
    <name type="scientific">Oopsacas minuta</name>
    <dbReference type="NCBI Taxonomy" id="111878"/>
    <lineage>
        <taxon>Eukaryota</taxon>
        <taxon>Metazoa</taxon>
        <taxon>Porifera</taxon>
        <taxon>Hexactinellida</taxon>
        <taxon>Hexasterophora</taxon>
        <taxon>Lyssacinosida</taxon>
        <taxon>Leucopsacidae</taxon>
        <taxon>Oopsacas</taxon>
    </lineage>
</organism>
<proteinExistence type="predicted"/>
<dbReference type="AlphaFoldDB" id="A0AAV7JI69"/>
<evidence type="ECO:0000313" key="2">
    <source>
        <dbReference type="Proteomes" id="UP001165289"/>
    </source>
</evidence>